<dbReference type="EMBL" id="JAHUZN010000005">
    <property type="protein sequence ID" value="KAG8493321.1"/>
    <property type="molecule type" value="Genomic_DNA"/>
</dbReference>
<comment type="caution">
    <text evidence="1">The sequence shown here is derived from an EMBL/GenBank/DDBJ whole genome shotgun (WGS) entry which is preliminary data.</text>
</comment>
<protein>
    <submittedName>
        <fullName evidence="1">Uncharacterized protein</fullName>
    </submittedName>
</protein>
<proteinExistence type="predicted"/>
<evidence type="ECO:0000313" key="1">
    <source>
        <dbReference type="EMBL" id="KAG8493321.1"/>
    </source>
</evidence>
<gene>
    <name evidence="1" type="ORF">CXB51_010705</name>
</gene>
<organism evidence="1 2">
    <name type="scientific">Gossypium anomalum</name>
    <dbReference type="NCBI Taxonomy" id="47600"/>
    <lineage>
        <taxon>Eukaryota</taxon>
        <taxon>Viridiplantae</taxon>
        <taxon>Streptophyta</taxon>
        <taxon>Embryophyta</taxon>
        <taxon>Tracheophyta</taxon>
        <taxon>Spermatophyta</taxon>
        <taxon>Magnoliopsida</taxon>
        <taxon>eudicotyledons</taxon>
        <taxon>Gunneridae</taxon>
        <taxon>Pentapetalae</taxon>
        <taxon>rosids</taxon>
        <taxon>malvids</taxon>
        <taxon>Malvales</taxon>
        <taxon>Malvaceae</taxon>
        <taxon>Malvoideae</taxon>
        <taxon>Gossypium</taxon>
    </lineage>
</organism>
<evidence type="ECO:0000313" key="2">
    <source>
        <dbReference type="Proteomes" id="UP000701853"/>
    </source>
</evidence>
<reference evidence="1 2" key="1">
    <citation type="journal article" date="2021" name="bioRxiv">
        <title>The Gossypium anomalum genome as a resource for cotton improvement and evolutionary analysis of hybrid incompatibility.</title>
        <authorList>
            <person name="Grover C.E."/>
            <person name="Yuan D."/>
            <person name="Arick M.A."/>
            <person name="Miller E.R."/>
            <person name="Hu G."/>
            <person name="Peterson D.G."/>
            <person name="Wendel J.F."/>
            <person name="Udall J.A."/>
        </authorList>
    </citation>
    <scope>NUCLEOTIDE SEQUENCE [LARGE SCALE GENOMIC DNA]</scope>
    <source>
        <strain evidence="1">JFW-Udall</strain>
        <tissue evidence="1">Leaf</tissue>
    </source>
</reference>
<dbReference type="Proteomes" id="UP000701853">
    <property type="component" value="Chromosome 5"/>
</dbReference>
<name>A0A8J5Z7P1_9ROSI</name>
<accession>A0A8J5Z7P1</accession>
<sequence>MSRYRINKHVFSHPIGCIFVQFCNNVISNENIIYLLDATNGGNDAEINFFLGEGICRESSRKSGESLCR</sequence>
<dbReference type="AlphaFoldDB" id="A0A8J5Z7P1"/>
<keyword evidence="2" id="KW-1185">Reference proteome</keyword>